<dbReference type="InterPro" id="IPR000086">
    <property type="entry name" value="NUDIX_hydrolase_dom"/>
</dbReference>
<proteinExistence type="inferred from homology"/>
<feature type="domain" description="Nudix hydrolase" evidence="4">
    <location>
        <begin position="1"/>
        <end position="147"/>
    </location>
</feature>
<dbReference type="PRINTS" id="PR00502">
    <property type="entry name" value="NUDIXFAMILY"/>
</dbReference>
<comment type="cofactor">
    <cofactor evidence="1">
        <name>Mg(2+)</name>
        <dbReference type="ChEBI" id="CHEBI:18420"/>
    </cofactor>
</comment>
<protein>
    <submittedName>
        <fullName evidence="5">NUDIX hydrolase</fullName>
    </submittedName>
</protein>
<gene>
    <name evidence="5" type="ordered locus">Deipr_1118</name>
</gene>
<evidence type="ECO:0000313" key="5">
    <source>
        <dbReference type="EMBL" id="ADY26270.1"/>
    </source>
</evidence>
<dbReference type="EMBL" id="CP002536">
    <property type="protein sequence ID" value="ADY26270.1"/>
    <property type="molecule type" value="Genomic_DNA"/>
</dbReference>
<dbReference type="Pfam" id="PF00293">
    <property type="entry name" value="NUDIX"/>
    <property type="match status" value="1"/>
</dbReference>
<dbReference type="PANTHER" id="PTHR43046:SF16">
    <property type="entry name" value="ADP-RIBOSE PYROPHOSPHATASE YJHB-RELATED"/>
    <property type="match status" value="1"/>
</dbReference>
<evidence type="ECO:0000313" key="6">
    <source>
        <dbReference type="Proteomes" id="UP000007718"/>
    </source>
</evidence>
<dbReference type="Proteomes" id="UP000007718">
    <property type="component" value="Chromosome"/>
</dbReference>
<keyword evidence="2 3" id="KW-0378">Hydrolase</keyword>
<organism evidence="5 6">
    <name type="scientific">Deinococcus proteolyticus (strain ATCC 35074 / DSM 20540 / JCM 6276 / NBRC 101906 / NCIMB 13154 / VKM Ac-1939 / CCM 2703 / MRP)</name>
    <dbReference type="NCBI Taxonomy" id="693977"/>
    <lineage>
        <taxon>Bacteria</taxon>
        <taxon>Thermotogati</taxon>
        <taxon>Deinococcota</taxon>
        <taxon>Deinococci</taxon>
        <taxon>Deinococcales</taxon>
        <taxon>Deinococcaceae</taxon>
        <taxon>Deinococcus</taxon>
    </lineage>
</organism>
<accession>F0RNC8</accession>
<dbReference type="RefSeq" id="WP_013614879.1">
    <property type="nucleotide sequence ID" value="NC_015161.1"/>
</dbReference>
<dbReference type="InterPro" id="IPR020084">
    <property type="entry name" value="NUDIX_hydrolase_CS"/>
</dbReference>
<dbReference type="GO" id="GO:0016787">
    <property type="term" value="F:hydrolase activity"/>
    <property type="evidence" value="ECO:0007669"/>
    <property type="project" value="UniProtKB-KW"/>
</dbReference>
<dbReference type="KEGG" id="dpt:Deipr_1118"/>
<dbReference type="CDD" id="cd02883">
    <property type="entry name" value="NUDIX_Hydrolase"/>
    <property type="match status" value="1"/>
</dbReference>
<dbReference type="PROSITE" id="PS51462">
    <property type="entry name" value="NUDIX"/>
    <property type="match status" value="1"/>
</dbReference>
<reference evidence="5 6" key="2">
    <citation type="journal article" date="2012" name="Stand. Genomic Sci.">
        <title>Complete genome sequence of the orange-red pigmented, radioresistant Deinococcus proteolyticus type strain (MRP(T)).</title>
        <authorList>
            <person name="Copeland A."/>
            <person name="Zeytun A."/>
            <person name="Yassawong M."/>
            <person name="Nolan M."/>
            <person name="Lucas S."/>
            <person name="Hammon N."/>
            <person name="Deshpande S."/>
            <person name="Cheng J.F."/>
            <person name="Han C."/>
            <person name="Tapia R."/>
            <person name="Goodwin L.A."/>
            <person name="Pitluck S."/>
            <person name="Mavromatis K."/>
            <person name="Liolios K."/>
            <person name="Pagani I."/>
            <person name="Ivanova N."/>
            <person name="Mikhailova N."/>
            <person name="Pati A."/>
            <person name="Chen A."/>
            <person name="Palaniappan K."/>
            <person name="Land M."/>
            <person name="Hauser L."/>
            <person name="Jeffries C.D."/>
            <person name="Brambilla E.M."/>
            <person name="Rohde M."/>
            <person name="Sikorski J."/>
            <person name="Pukall R."/>
            <person name="Goker M."/>
            <person name="Detter J.C."/>
            <person name="Woyke T."/>
            <person name="Bristow J."/>
            <person name="Eisen J.A."/>
            <person name="Markowitz V."/>
            <person name="Hugenholtz P."/>
            <person name="Kyrpides N.C."/>
            <person name="Klenk H.P."/>
            <person name="Lapidus A."/>
        </authorList>
    </citation>
    <scope>NUCLEOTIDE SEQUENCE [LARGE SCALE GENOMIC DNA]</scope>
    <source>
        <strain evidence="6">ATCC 35074 / DSM 20540 / JCM 6276 / NBRC 101906 / NCIMB 13154 / VKM Ac-1939 / CCM 2703 / MRP</strain>
    </source>
</reference>
<dbReference type="PANTHER" id="PTHR43046">
    <property type="entry name" value="GDP-MANNOSE MANNOSYL HYDROLASE"/>
    <property type="match status" value="1"/>
</dbReference>
<dbReference type="STRING" id="693977.Deipr_1118"/>
<dbReference type="InterPro" id="IPR015797">
    <property type="entry name" value="NUDIX_hydrolase-like_dom_sf"/>
</dbReference>
<evidence type="ECO:0000256" key="3">
    <source>
        <dbReference type="RuleBase" id="RU003476"/>
    </source>
</evidence>
<sequence>MPPPLLLVWTAVQDAQGRVLLARRCGARVADGLWNLPGGAVEPGEDLRAAALREVREEVGLELDPAQLSSLGVSSFDSFAGTANAAGEVGSAVRGAAFFFRARARQGEPRPLDKTDAVQWADLAQLPSGCLPWLPEALRLHLLQGARLTQQRGAGQAVQWTVLF</sequence>
<dbReference type="InterPro" id="IPR020476">
    <property type="entry name" value="Nudix_hydrolase"/>
</dbReference>
<dbReference type="PROSITE" id="PS00893">
    <property type="entry name" value="NUDIX_BOX"/>
    <property type="match status" value="1"/>
</dbReference>
<comment type="similarity">
    <text evidence="3">Belongs to the Nudix hydrolase family.</text>
</comment>
<dbReference type="SUPFAM" id="SSF55811">
    <property type="entry name" value="Nudix"/>
    <property type="match status" value="1"/>
</dbReference>
<keyword evidence="6" id="KW-1185">Reference proteome</keyword>
<evidence type="ECO:0000256" key="2">
    <source>
        <dbReference type="ARBA" id="ARBA00022801"/>
    </source>
</evidence>
<name>F0RNC8_DEIPM</name>
<dbReference type="Gene3D" id="3.90.79.10">
    <property type="entry name" value="Nucleoside Triphosphate Pyrophosphohydrolase"/>
    <property type="match status" value="1"/>
</dbReference>
<dbReference type="eggNOG" id="COG1051">
    <property type="taxonomic scope" value="Bacteria"/>
</dbReference>
<evidence type="ECO:0000259" key="4">
    <source>
        <dbReference type="PROSITE" id="PS51462"/>
    </source>
</evidence>
<dbReference type="HOGENOM" id="CLU_037162_9_3_0"/>
<dbReference type="AlphaFoldDB" id="F0RNC8"/>
<dbReference type="OrthoDB" id="9810648at2"/>
<evidence type="ECO:0000256" key="1">
    <source>
        <dbReference type="ARBA" id="ARBA00001946"/>
    </source>
</evidence>
<reference evidence="6" key="1">
    <citation type="submission" date="2011-02" db="EMBL/GenBank/DDBJ databases">
        <title>The complete sequence of chromosome of Deinococcus proteolyticus DSM 20540.</title>
        <authorList>
            <consortium name="US DOE Joint Genome Institute (JGI-PGF)"/>
            <person name="Lucas S."/>
            <person name="Copeland A."/>
            <person name="Lapidus A."/>
            <person name="Bruce D."/>
            <person name="Goodwin L."/>
            <person name="Pitluck S."/>
            <person name="Kyrpides N."/>
            <person name="Mavromatis K."/>
            <person name="Pagani I."/>
            <person name="Ivanova N."/>
            <person name="Ovchinnikova G."/>
            <person name="Zeytun A."/>
            <person name="Detter J.C."/>
            <person name="Han C."/>
            <person name="Land M."/>
            <person name="Hauser L."/>
            <person name="Markowitz V."/>
            <person name="Cheng J.-F."/>
            <person name="Hugenholtz P."/>
            <person name="Woyke T."/>
            <person name="Wu D."/>
            <person name="Pukall R."/>
            <person name="Steenblock K."/>
            <person name="Brambilla E."/>
            <person name="Klenk H.-P."/>
            <person name="Eisen J.A."/>
        </authorList>
    </citation>
    <scope>NUCLEOTIDE SEQUENCE [LARGE SCALE GENOMIC DNA]</scope>
    <source>
        <strain evidence="6">ATCC 35074 / DSM 20540 / JCM 6276 / NBRC 101906 / NCIMB 13154 / VKM Ac-1939 / CCM 2703 / MRP</strain>
    </source>
</reference>